<proteinExistence type="predicted"/>
<name>A0A0E9P7D7_ANGAN</name>
<organism evidence="1">
    <name type="scientific">Anguilla anguilla</name>
    <name type="common">European freshwater eel</name>
    <name type="synonym">Muraena anguilla</name>
    <dbReference type="NCBI Taxonomy" id="7936"/>
    <lineage>
        <taxon>Eukaryota</taxon>
        <taxon>Metazoa</taxon>
        <taxon>Chordata</taxon>
        <taxon>Craniata</taxon>
        <taxon>Vertebrata</taxon>
        <taxon>Euteleostomi</taxon>
        <taxon>Actinopterygii</taxon>
        <taxon>Neopterygii</taxon>
        <taxon>Teleostei</taxon>
        <taxon>Anguilliformes</taxon>
        <taxon>Anguillidae</taxon>
        <taxon>Anguilla</taxon>
    </lineage>
</organism>
<evidence type="ECO:0000313" key="1">
    <source>
        <dbReference type="EMBL" id="JAG99752.1"/>
    </source>
</evidence>
<reference evidence="1" key="2">
    <citation type="journal article" date="2015" name="Fish Shellfish Immunol.">
        <title>Early steps in the European eel (Anguilla anguilla)-Vibrio vulnificus interaction in the gills: Role of the RtxA13 toxin.</title>
        <authorList>
            <person name="Callol A."/>
            <person name="Pajuelo D."/>
            <person name="Ebbesson L."/>
            <person name="Teles M."/>
            <person name="MacKenzie S."/>
            <person name="Amaro C."/>
        </authorList>
    </citation>
    <scope>NUCLEOTIDE SEQUENCE</scope>
</reference>
<dbReference type="EMBL" id="GBXM01108824">
    <property type="protein sequence ID" value="JAG99752.1"/>
    <property type="molecule type" value="Transcribed_RNA"/>
</dbReference>
<sequence>MEQISLNYRR</sequence>
<accession>A0A0E9P7D7</accession>
<reference evidence="1" key="1">
    <citation type="submission" date="2014-11" db="EMBL/GenBank/DDBJ databases">
        <authorList>
            <person name="Amaro Gonzalez C."/>
        </authorList>
    </citation>
    <scope>NUCLEOTIDE SEQUENCE</scope>
</reference>
<protein>
    <submittedName>
        <fullName evidence="1">Uncharacterized protein</fullName>
    </submittedName>
</protein>